<dbReference type="PANTHER" id="PTHR42877:SF4">
    <property type="entry name" value="FAD_NAD(P)-BINDING DOMAIN-CONTAINING PROTEIN-RELATED"/>
    <property type="match status" value="1"/>
</dbReference>
<organism evidence="6 7">
    <name type="scientific">Cyclocybe aegerita</name>
    <name type="common">Black poplar mushroom</name>
    <name type="synonym">Agrocybe aegerita</name>
    <dbReference type="NCBI Taxonomy" id="1973307"/>
    <lineage>
        <taxon>Eukaryota</taxon>
        <taxon>Fungi</taxon>
        <taxon>Dikarya</taxon>
        <taxon>Basidiomycota</taxon>
        <taxon>Agaricomycotina</taxon>
        <taxon>Agaricomycetes</taxon>
        <taxon>Agaricomycetidae</taxon>
        <taxon>Agaricales</taxon>
        <taxon>Agaricineae</taxon>
        <taxon>Bolbitiaceae</taxon>
        <taxon>Cyclocybe</taxon>
    </lineage>
</organism>
<evidence type="ECO:0000313" key="6">
    <source>
        <dbReference type="EMBL" id="CAA7261030.1"/>
    </source>
</evidence>
<accession>A0A8S0VTU4</accession>
<evidence type="ECO:0000256" key="1">
    <source>
        <dbReference type="ARBA" id="ARBA00010139"/>
    </source>
</evidence>
<dbReference type="OrthoDB" id="74360at2759"/>
<comment type="caution">
    <text evidence="6">The sequence shown here is derived from an EMBL/GenBank/DDBJ whole genome shotgun (WGS) entry which is preliminary data.</text>
</comment>
<keyword evidence="3" id="KW-0274">FAD</keyword>
<reference evidence="6 7" key="1">
    <citation type="submission" date="2020-01" db="EMBL/GenBank/DDBJ databases">
        <authorList>
            <person name="Gupta K D."/>
        </authorList>
    </citation>
    <scope>NUCLEOTIDE SEQUENCE [LARGE SCALE GENOMIC DNA]</scope>
</reference>
<dbReference type="SUPFAM" id="SSF51905">
    <property type="entry name" value="FAD/NAD(P)-binding domain"/>
    <property type="match status" value="1"/>
</dbReference>
<keyword evidence="5" id="KW-0812">Transmembrane</keyword>
<sequence>MSSKPRVVIVGAGASGLACAISLKKVHGLDNFTIYEKGPDIGGTWRDNIYPGCSSDVPMSFYSLSSDLHDWPQSHGSNEDIQAYWVGLTRKYGLYPHIEFNKTVVLAEWNSEKQLYTVTVENLATGERSVSTAAIVVSAIGVLEVPRYAGIPGRETFKGELFHSGRWDTSVDLAGKKVGVVGNGASATQFVPCITKDPSVNVVNFCRTPKWLLPPTRKTYSNLRRAILRNIPFAYRLVRWSVFLRLEFMYLAVFGNAFLRRVVTKLLTSYIRHTAPSSMHDKLIPSFPVGCKRVIFDTNYLKALHRPNLKVNWDGVERITEDGVVTKTGDHIPLDVLIFATGYAADEYPLPIVGNRKMSIQESFRAGGGGKAYLGTMVPGFPNFFMITGPNVVTGHTSVIYTTEVQINYIMQLISPILGRKIESLEVTQSATNAYDDKIQARLSNSVFMQCHSWYRVGGEGKVTNNFPAAATVFWLWLRKPDWIHYTVIGGESWLAKQQLRQRIWGGFKMSALLCILVLGASYSRRAIFR</sequence>
<dbReference type="GO" id="GO:0004499">
    <property type="term" value="F:N,N-dimethylaniline monooxygenase activity"/>
    <property type="evidence" value="ECO:0007669"/>
    <property type="project" value="InterPro"/>
</dbReference>
<dbReference type="GO" id="GO:0050660">
    <property type="term" value="F:flavin adenine dinucleotide binding"/>
    <property type="evidence" value="ECO:0007669"/>
    <property type="project" value="InterPro"/>
</dbReference>
<gene>
    <name evidence="6" type="ORF">AAE3_LOCUS3335</name>
</gene>
<dbReference type="GO" id="GO:0050661">
    <property type="term" value="F:NADP binding"/>
    <property type="evidence" value="ECO:0007669"/>
    <property type="project" value="InterPro"/>
</dbReference>
<dbReference type="InterPro" id="IPR051209">
    <property type="entry name" value="FAD-bind_Monooxygenase_sf"/>
</dbReference>
<evidence type="ECO:0000313" key="7">
    <source>
        <dbReference type="Proteomes" id="UP000467700"/>
    </source>
</evidence>
<keyword evidence="5" id="KW-0472">Membrane</keyword>
<dbReference type="PROSITE" id="PS51257">
    <property type="entry name" value="PROKAR_LIPOPROTEIN"/>
    <property type="match status" value="1"/>
</dbReference>
<dbReference type="EMBL" id="CACVBS010000031">
    <property type="protein sequence ID" value="CAA7261030.1"/>
    <property type="molecule type" value="Genomic_DNA"/>
</dbReference>
<dbReference type="Gene3D" id="3.50.50.60">
    <property type="entry name" value="FAD/NAD(P)-binding domain"/>
    <property type="match status" value="3"/>
</dbReference>
<dbReference type="Proteomes" id="UP000467700">
    <property type="component" value="Unassembled WGS sequence"/>
</dbReference>
<dbReference type="InterPro" id="IPR020946">
    <property type="entry name" value="Flavin_mOase-like"/>
</dbReference>
<keyword evidence="2" id="KW-0285">Flavoprotein</keyword>
<evidence type="ECO:0000256" key="4">
    <source>
        <dbReference type="ARBA" id="ARBA00023002"/>
    </source>
</evidence>
<name>A0A8S0VTU4_CYCAE</name>
<feature type="transmembrane region" description="Helical" evidence="5">
    <location>
        <begin position="504"/>
        <end position="523"/>
    </location>
</feature>
<dbReference type="PANTHER" id="PTHR42877">
    <property type="entry name" value="L-ORNITHINE N(5)-MONOOXYGENASE-RELATED"/>
    <property type="match status" value="1"/>
</dbReference>
<protein>
    <submittedName>
        <fullName evidence="6">Uncharacterized protein</fullName>
    </submittedName>
</protein>
<keyword evidence="4" id="KW-0560">Oxidoreductase</keyword>
<dbReference type="Pfam" id="PF00743">
    <property type="entry name" value="FMO-like"/>
    <property type="match status" value="1"/>
</dbReference>
<keyword evidence="5" id="KW-1133">Transmembrane helix</keyword>
<evidence type="ECO:0000256" key="5">
    <source>
        <dbReference type="SAM" id="Phobius"/>
    </source>
</evidence>
<dbReference type="PRINTS" id="PR00419">
    <property type="entry name" value="ADXRDTASE"/>
</dbReference>
<dbReference type="InterPro" id="IPR036188">
    <property type="entry name" value="FAD/NAD-bd_sf"/>
</dbReference>
<dbReference type="AlphaFoldDB" id="A0A8S0VTU4"/>
<proteinExistence type="inferred from homology"/>
<evidence type="ECO:0000256" key="2">
    <source>
        <dbReference type="ARBA" id="ARBA00022630"/>
    </source>
</evidence>
<evidence type="ECO:0000256" key="3">
    <source>
        <dbReference type="ARBA" id="ARBA00022827"/>
    </source>
</evidence>
<keyword evidence="7" id="KW-1185">Reference proteome</keyword>
<comment type="similarity">
    <text evidence="1">Belongs to the FAD-binding monooxygenase family.</text>
</comment>